<feature type="compositionally biased region" description="Polar residues" evidence="1">
    <location>
        <begin position="55"/>
        <end position="65"/>
    </location>
</feature>
<protein>
    <submittedName>
        <fullName evidence="2">Uncharacterized protein</fullName>
    </submittedName>
</protein>
<dbReference type="EMBL" id="JAHRIO010084164">
    <property type="protein sequence ID" value="MEQ2186495.1"/>
    <property type="molecule type" value="Genomic_DNA"/>
</dbReference>
<name>A0ABV0PSK7_9TELE</name>
<gene>
    <name evidence="2" type="ORF">GOODEAATRI_029087</name>
</gene>
<evidence type="ECO:0000256" key="1">
    <source>
        <dbReference type="SAM" id="MobiDB-lite"/>
    </source>
</evidence>
<evidence type="ECO:0000313" key="3">
    <source>
        <dbReference type="Proteomes" id="UP001476798"/>
    </source>
</evidence>
<reference evidence="2 3" key="1">
    <citation type="submission" date="2021-06" db="EMBL/GenBank/DDBJ databases">
        <authorList>
            <person name="Palmer J.M."/>
        </authorList>
    </citation>
    <scope>NUCLEOTIDE SEQUENCE [LARGE SCALE GENOMIC DNA]</scope>
    <source>
        <strain evidence="2 3">GA_2019</strain>
        <tissue evidence="2">Muscle</tissue>
    </source>
</reference>
<comment type="caution">
    <text evidence="2">The sequence shown here is derived from an EMBL/GenBank/DDBJ whole genome shotgun (WGS) entry which is preliminary data.</text>
</comment>
<proteinExistence type="predicted"/>
<feature type="non-terminal residue" evidence="2">
    <location>
        <position position="1"/>
    </location>
</feature>
<dbReference type="Proteomes" id="UP001476798">
    <property type="component" value="Unassembled WGS sequence"/>
</dbReference>
<sequence length="81" mass="9443">NVVMLMSDFVDWLIPDIPKDISLQIHKEKLLMLEYFMKEEQGKRLTVRDNHSHADCTSPSLDNQSPPQPRSRPVFHARAGW</sequence>
<keyword evidence="3" id="KW-1185">Reference proteome</keyword>
<feature type="region of interest" description="Disordered" evidence="1">
    <location>
        <begin position="46"/>
        <end position="81"/>
    </location>
</feature>
<evidence type="ECO:0000313" key="2">
    <source>
        <dbReference type="EMBL" id="MEQ2186495.1"/>
    </source>
</evidence>
<organism evidence="2 3">
    <name type="scientific">Goodea atripinnis</name>
    <dbReference type="NCBI Taxonomy" id="208336"/>
    <lineage>
        <taxon>Eukaryota</taxon>
        <taxon>Metazoa</taxon>
        <taxon>Chordata</taxon>
        <taxon>Craniata</taxon>
        <taxon>Vertebrata</taxon>
        <taxon>Euteleostomi</taxon>
        <taxon>Actinopterygii</taxon>
        <taxon>Neopterygii</taxon>
        <taxon>Teleostei</taxon>
        <taxon>Neoteleostei</taxon>
        <taxon>Acanthomorphata</taxon>
        <taxon>Ovalentaria</taxon>
        <taxon>Atherinomorphae</taxon>
        <taxon>Cyprinodontiformes</taxon>
        <taxon>Goodeidae</taxon>
        <taxon>Goodea</taxon>
    </lineage>
</organism>
<accession>A0ABV0PSK7</accession>